<dbReference type="PANTHER" id="PTHR40082">
    <property type="entry name" value="BLR5956 PROTEIN"/>
    <property type="match status" value="1"/>
</dbReference>
<feature type="domain" description="Tetrapyrrole biosynthesis uroporphyrinogen III synthase" evidence="1">
    <location>
        <begin position="19"/>
        <end position="256"/>
    </location>
</feature>
<dbReference type="GO" id="GO:0004852">
    <property type="term" value="F:uroporphyrinogen-III synthase activity"/>
    <property type="evidence" value="ECO:0007669"/>
    <property type="project" value="InterPro"/>
</dbReference>
<dbReference type="InterPro" id="IPR003754">
    <property type="entry name" value="4pyrrol_synth_uPrphyn_synth"/>
</dbReference>
<dbReference type="AlphaFoldDB" id="A0A7K4NZB6"/>
<evidence type="ECO:0000313" key="3">
    <source>
        <dbReference type="Proteomes" id="UP000549797"/>
    </source>
</evidence>
<name>A0A7K4NZB6_9ARCH</name>
<dbReference type="CDD" id="cd06578">
    <property type="entry name" value="HemD"/>
    <property type="match status" value="1"/>
</dbReference>
<dbReference type="Pfam" id="PF02602">
    <property type="entry name" value="HEM4"/>
    <property type="match status" value="1"/>
</dbReference>
<accession>A0A7K4NZB6</accession>
<dbReference type="Proteomes" id="UP000549797">
    <property type="component" value="Unassembled WGS sequence"/>
</dbReference>
<reference evidence="2 3" key="1">
    <citation type="journal article" date="2019" name="Environ. Microbiol.">
        <title>Genomics insights into ecotype formation of ammonia-oxidizing archaea in the deep ocean.</title>
        <authorList>
            <person name="Wang Y."/>
            <person name="Huang J.M."/>
            <person name="Cui G.J."/>
            <person name="Nunoura T."/>
            <person name="Takaki Y."/>
            <person name="Li W.L."/>
            <person name="Li J."/>
            <person name="Gao Z.M."/>
            <person name="Takai K."/>
            <person name="Zhang A.Q."/>
            <person name="Stepanauskas R."/>
        </authorList>
    </citation>
    <scope>NUCLEOTIDE SEQUENCE [LARGE SCALE GENOMIC DNA]</scope>
    <source>
        <strain evidence="2 3">D1a</strain>
    </source>
</reference>
<comment type="caution">
    <text evidence="2">The sequence shown here is derived from an EMBL/GenBank/DDBJ whole genome shotgun (WGS) entry which is preliminary data.</text>
</comment>
<dbReference type="PANTHER" id="PTHR40082:SF1">
    <property type="entry name" value="BLR5956 PROTEIN"/>
    <property type="match status" value="1"/>
</dbReference>
<dbReference type="GO" id="GO:0006780">
    <property type="term" value="P:uroporphyrinogen III biosynthetic process"/>
    <property type="evidence" value="ECO:0007669"/>
    <property type="project" value="InterPro"/>
</dbReference>
<proteinExistence type="predicted"/>
<dbReference type="InterPro" id="IPR036108">
    <property type="entry name" value="4pyrrol_syn_uPrphyn_synt_sf"/>
</dbReference>
<dbReference type="EMBL" id="JACATJ010000001">
    <property type="protein sequence ID" value="NWK08376.1"/>
    <property type="molecule type" value="Genomic_DNA"/>
</dbReference>
<dbReference type="Gene3D" id="3.40.50.10090">
    <property type="match status" value="2"/>
</dbReference>
<dbReference type="InterPro" id="IPR039793">
    <property type="entry name" value="UROS/Hem4"/>
</dbReference>
<gene>
    <name evidence="2" type="ORF">HX852_01030</name>
</gene>
<evidence type="ECO:0000259" key="1">
    <source>
        <dbReference type="Pfam" id="PF02602"/>
    </source>
</evidence>
<organism evidence="2 3">
    <name type="scientific">Marine Group I thaumarchaeote</name>
    <dbReference type="NCBI Taxonomy" id="2511932"/>
    <lineage>
        <taxon>Archaea</taxon>
        <taxon>Nitrososphaerota</taxon>
        <taxon>Marine Group I</taxon>
    </lineage>
</organism>
<evidence type="ECO:0000313" key="2">
    <source>
        <dbReference type="EMBL" id="NWK08376.1"/>
    </source>
</evidence>
<sequence length="269" mass="29768">MLDGKIIAITRSKDDSTEFIQLAEKNNAKPITLPTIELVSKGEKIVDEFLESIEKYNPDYSVFMSSKAVKLLFDTAKQVGKFEQLQLAVANTIVMSVGPKTTTALEKEGVKVNHQPTIYSSVGVGEEFTKINAVGKKVIIPRSGASTPFLKELLNKIGIDVLEIHLYDVCTFRDTTQWNEFREIFSQGKVDGVIFTSVSSVCGFFDIMSKDYDSETLLNNLVKLSVVSIGPFTADELKKFNVKNTVAEVHTIAGAFDSMKNSLTVLKQH</sequence>
<dbReference type="SUPFAM" id="SSF69618">
    <property type="entry name" value="HemD-like"/>
    <property type="match status" value="1"/>
</dbReference>
<protein>
    <submittedName>
        <fullName evidence="2">Uroporphyrinogen-III synthase</fullName>
    </submittedName>
</protein>